<sequence>MKGIWANRSTSADDCTQIPRVVVGFDQGTIISQDHSRSPWASPIVAIVEKAGVDIRLCIGYRLVNNPI</sequence>
<comment type="caution">
    <text evidence="1">The sequence shown here is derived from an EMBL/GenBank/DDBJ whole genome shotgun (WGS) entry which is preliminary data.</text>
</comment>
<name>A0A2P4XFV2_9STRA</name>
<dbReference type="Proteomes" id="UP000237271">
    <property type="component" value="Unassembled WGS sequence"/>
</dbReference>
<reference evidence="1 2" key="1">
    <citation type="journal article" date="2017" name="Genome Biol. Evol.">
        <title>Phytophthora megakarya and P. palmivora, closely related causal agents of cacao black pod rot, underwent increases in genome sizes and gene numbers by different mechanisms.</title>
        <authorList>
            <person name="Ali S.S."/>
            <person name="Shao J."/>
            <person name="Lary D.J."/>
            <person name="Kronmiller B."/>
            <person name="Shen D."/>
            <person name="Strem M.D."/>
            <person name="Amoako-Attah I."/>
            <person name="Akrofi A.Y."/>
            <person name="Begoude B.A."/>
            <person name="Ten Hoopen G.M."/>
            <person name="Coulibaly K."/>
            <person name="Kebe B.I."/>
            <person name="Melnick R.L."/>
            <person name="Guiltinan M.J."/>
            <person name="Tyler B.M."/>
            <person name="Meinhardt L.W."/>
            <person name="Bailey B.A."/>
        </authorList>
    </citation>
    <scope>NUCLEOTIDE SEQUENCE [LARGE SCALE GENOMIC DNA]</scope>
    <source>
        <strain evidence="2">sbr112.9</strain>
    </source>
</reference>
<accession>A0A2P4XFV2</accession>
<keyword evidence="1" id="KW-0695">RNA-directed DNA polymerase</keyword>
<keyword evidence="1" id="KW-0808">Transferase</keyword>
<dbReference type="InterPro" id="IPR043502">
    <property type="entry name" value="DNA/RNA_pol_sf"/>
</dbReference>
<keyword evidence="2" id="KW-1185">Reference proteome</keyword>
<protein>
    <submittedName>
        <fullName evidence="1">Reverse transcriptase</fullName>
    </submittedName>
</protein>
<evidence type="ECO:0000313" key="2">
    <source>
        <dbReference type="Proteomes" id="UP000237271"/>
    </source>
</evidence>
<organism evidence="1 2">
    <name type="scientific">Phytophthora palmivora</name>
    <dbReference type="NCBI Taxonomy" id="4796"/>
    <lineage>
        <taxon>Eukaryota</taxon>
        <taxon>Sar</taxon>
        <taxon>Stramenopiles</taxon>
        <taxon>Oomycota</taxon>
        <taxon>Peronosporomycetes</taxon>
        <taxon>Peronosporales</taxon>
        <taxon>Peronosporaceae</taxon>
        <taxon>Phytophthora</taxon>
    </lineage>
</organism>
<dbReference type="EMBL" id="NCKW01011105">
    <property type="protein sequence ID" value="POM64428.1"/>
    <property type="molecule type" value="Genomic_DNA"/>
</dbReference>
<proteinExistence type="predicted"/>
<gene>
    <name evidence="1" type="ORF">PHPALM_20042</name>
</gene>
<dbReference type="GO" id="GO:0003964">
    <property type="term" value="F:RNA-directed DNA polymerase activity"/>
    <property type="evidence" value="ECO:0007669"/>
    <property type="project" value="UniProtKB-KW"/>
</dbReference>
<dbReference type="SUPFAM" id="SSF56672">
    <property type="entry name" value="DNA/RNA polymerases"/>
    <property type="match status" value="1"/>
</dbReference>
<dbReference type="Gene3D" id="3.10.10.10">
    <property type="entry name" value="HIV Type 1 Reverse Transcriptase, subunit A, domain 1"/>
    <property type="match status" value="1"/>
</dbReference>
<evidence type="ECO:0000313" key="1">
    <source>
        <dbReference type="EMBL" id="POM64428.1"/>
    </source>
</evidence>
<dbReference type="AlphaFoldDB" id="A0A2P4XFV2"/>
<keyword evidence="1" id="KW-0548">Nucleotidyltransferase</keyword>